<proteinExistence type="predicted"/>
<keyword evidence="2" id="KW-1185">Reference proteome</keyword>
<reference evidence="1" key="2">
    <citation type="submission" date="2021-01" db="UniProtKB">
        <authorList>
            <consortium name="EnsemblPlants"/>
        </authorList>
    </citation>
    <scope>IDENTIFICATION</scope>
</reference>
<name>A0A7N2QYB2_QUELO</name>
<reference evidence="2" key="1">
    <citation type="journal article" date="2016" name="G3 (Bethesda)">
        <title>First Draft Assembly and Annotation of the Genome of a California Endemic Oak Quercus lobata Nee (Fagaceae).</title>
        <authorList>
            <person name="Sork V.L."/>
            <person name="Fitz-Gibbon S.T."/>
            <person name="Puiu D."/>
            <person name="Crepeau M."/>
            <person name="Gugger P.F."/>
            <person name="Sherman R."/>
            <person name="Stevens K."/>
            <person name="Langley C.H."/>
            <person name="Pellegrini M."/>
            <person name="Salzberg S.L."/>
        </authorList>
    </citation>
    <scope>NUCLEOTIDE SEQUENCE [LARGE SCALE GENOMIC DNA]</scope>
    <source>
        <strain evidence="2">cv. SW786</strain>
    </source>
</reference>
<dbReference type="Proteomes" id="UP000594261">
    <property type="component" value="Chromosome 2"/>
</dbReference>
<dbReference type="AlphaFoldDB" id="A0A7N2QYB2"/>
<sequence length="105" mass="11515">MLSLAESCTALAKVARDGRGEVIKERWDNILVEGDAKKCFDTLTSDDEAYKWSISCNLLKRECNSAAHVAVKFTLRNRDPLCCNKDNLSGVIDSACKGDCSSVLI</sequence>
<accession>A0A7N2QYB2</accession>
<evidence type="ECO:0000313" key="1">
    <source>
        <dbReference type="EnsemblPlants" id="QL02p007647:mrna"/>
    </source>
</evidence>
<dbReference type="InParanoid" id="A0A7N2QYB2"/>
<dbReference type="Gramene" id="QL02p007647:mrna">
    <property type="protein sequence ID" value="QL02p007647:mrna"/>
    <property type="gene ID" value="QL02p007647"/>
</dbReference>
<dbReference type="EnsemblPlants" id="QL02p007647:mrna">
    <property type="protein sequence ID" value="QL02p007647:mrna"/>
    <property type="gene ID" value="QL02p007647"/>
</dbReference>
<organism evidence="1 2">
    <name type="scientific">Quercus lobata</name>
    <name type="common">Valley oak</name>
    <dbReference type="NCBI Taxonomy" id="97700"/>
    <lineage>
        <taxon>Eukaryota</taxon>
        <taxon>Viridiplantae</taxon>
        <taxon>Streptophyta</taxon>
        <taxon>Embryophyta</taxon>
        <taxon>Tracheophyta</taxon>
        <taxon>Spermatophyta</taxon>
        <taxon>Magnoliopsida</taxon>
        <taxon>eudicotyledons</taxon>
        <taxon>Gunneridae</taxon>
        <taxon>Pentapetalae</taxon>
        <taxon>rosids</taxon>
        <taxon>fabids</taxon>
        <taxon>Fagales</taxon>
        <taxon>Fagaceae</taxon>
        <taxon>Quercus</taxon>
    </lineage>
</organism>
<evidence type="ECO:0000313" key="2">
    <source>
        <dbReference type="Proteomes" id="UP000594261"/>
    </source>
</evidence>
<protein>
    <submittedName>
        <fullName evidence="1">Uncharacterized protein</fullName>
    </submittedName>
</protein>